<evidence type="ECO:0000313" key="2">
    <source>
        <dbReference type="EMBL" id="KIE05119.1"/>
    </source>
</evidence>
<dbReference type="EMBL" id="JSWE01000124">
    <property type="protein sequence ID" value="KIE05119.1"/>
    <property type="molecule type" value="Genomic_DNA"/>
</dbReference>
<sequence>MSQYILIIYNCALDRFILNIHILNQGDHNMFETIINFLHVAPLAAILALAVAPKLASLLGKNLENAKINTAMLVLSSIGILAGAFEHHHGIQLLDPCFGYAATLAFVAFKISQKKAVKVSVTKE</sequence>
<keyword evidence="3" id="KW-1185">Reference proteome</keyword>
<organism evidence="2 3">
    <name type="scientific">Candidatus Jidaibacter acanthamoebae</name>
    <dbReference type="NCBI Taxonomy" id="86105"/>
    <lineage>
        <taxon>Bacteria</taxon>
        <taxon>Pseudomonadati</taxon>
        <taxon>Pseudomonadota</taxon>
        <taxon>Alphaproteobacteria</taxon>
        <taxon>Rickettsiales</taxon>
        <taxon>Candidatus Midichloriaceae</taxon>
        <taxon>Candidatus Jidaibacter</taxon>
    </lineage>
</organism>
<keyword evidence="1" id="KW-1133">Transmembrane helix</keyword>
<accession>A0A0C1QHY4</accession>
<reference evidence="2 3" key="1">
    <citation type="submission" date="2014-11" db="EMBL/GenBank/DDBJ databases">
        <title>A Rickettsiales Symbiont of Amoebae With Ancient Features.</title>
        <authorList>
            <person name="Schulz F."/>
            <person name="Martijn J."/>
            <person name="Wascher F."/>
            <person name="Kostanjsek R."/>
            <person name="Ettema T.J."/>
            <person name="Horn M."/>
        </authorList>
    </citation>
    <scope>NUCLEOTIDE SEQUENCE [LARGE SCALE GENOMIC DNA]</scope>
    <source>
        <strain evidence="2 3">UWC36</strain>
    </source>
</reference>
<keyword evidence="1" id="KW-0472">Membrane</keyword>
<evidence type="ECO:0000313" key="3">
    <source>
        <dbReference type="Proteomes" id="UP000031258"/>
    </source>
</evidence>
<comment type="caution">
    <text evidence="2">The sequence shown here is derived from an EMBL/GenBank/DDBJ whole genome shotgun (WGS) entry which is preliminary data.</text>
</comment>
<keyword evidence="1" id="KW-0812">Transmembrane</keyword>
<name>A0A0C1QHY4_9RICK</name>
<evidence type="ECO:0000256" key="1">
    <source>
        <dbReference type="SAM" id="Phobius"/>
    </source>
</evidence>
<feature type="transmembrane region" description="Helical" evidence="1">
    <location>
        <begin position="34"/>
        <end position="56"/>
    </location>
</feature>
<dbReference type="AlphaFoldDB" id="A0A0C1QHY4"/>
<dbReference type="Proteomes" id="UP000031258">
    <property type="component" value="Unassembled WGS sequence"/>
</dbReference>
<gene>
    <name evidence="2" type="ORF">NF27_EY02150</name>
</gene>
<proteinExistence type="predicted"/>
<protein>
    <submittedName>
        <fullName evidence="2">Uncharacterized protein</fullName>
    </submittedName>
</protein>
<dbReference type="STRING" id="86105.NF27_EY02150"/>
<feature type="transmembrane region" description="Helical" evidence="1">
    <location>
        <begin position="68"/>
        <end position="85"/>
    </location>
</feature>